<gene>
    <name evidence="2" type="ORF">GQ607_013044</name>
</gene>
<keyword evidence="3" id="KW-1185">Reference proteome</keyword>
<organism evidence="2 3">
    <name type="scientific">Colletotrichum asianum</name>
    <dbReference type="NCBI Taxonomy" id="702518"/>
    <lineage>
        <taxon>Eukaryota</taxon>
        <taxon>Fungi</taxon>
        <taxon>Dikarya</taxon>
        <taxon>Ascomycota</taxon>
        <taxon>Pezizomycotina</taxon>
        <taxon>Sordariomycetes</taxon>
        <taxon>Hypocreomycetidae</taxon>
        <taxon>Glomerellales</taxon>
        <taxon>Glomerellaceae</taxon>
        <taxon>Colletotrichum</taxon>
        <taxon>Colletotrichum gloeosporioides species complex</taxon>
    </lineage>
</organism>
<dbReference type="PANTHER" id="PTHR33112">
    <property type="entry name" value="DOMAIN PROTEIN, PUTATIVE-RELATED"/>
    <property type="match status" value="1"/>
</dbReference>
<comment type="caution">
    <text evidence="2">The sequence shown here is derived from an EMBL/GenBank/DDBJ whole genome shotgun (WGS) entry which is preliminary data.</text>
</comment>
<protein>
    <submittedName>
        <fullName evidence="2">Heterokaryon incompatibility protein</fullName>
    </submittedName>
</protein>
<evidence type="ECO:0000259" key="1">
    <source>
        <dbReference type="Pfam" id="PF06985"/>
    </source>
</evidence>
<feature type="domain" description="Heterokaryon incompatibility" evidence="1">
    <location>
        <begin position="180"/>
        <end position="325"/>
    </location>
</feature>
<evidence type="ECO:0000313" key="3">
    <source>
        <dbReference type="Proteomes" id="UP000434172"/>
    </source>
</evidence>
<feature type="non-terminal residue" evidence="2">
    <location>
        <position position="1"/>
    </location>
</feature>
<dbReference type="PANTHER" id="PTHR33112:SF16">
    <property type="entry name" value="HETEROKARYON INCOMPATIBILITY DOMAIN-CONTAINING PROTEIN"/>
    <property type="match status" value="1"/>
</dbReference>
<name>A0A8H3ZHV0_9PEZI</name>
<dbReference type="Proteomes" id="UP000434172">
    <property type="component" value="Unassembled WGS sequence"/>
</dbReference>
<reference evidence="2 3" key="1">
    <citation type="submission" date="2019-12" db="EMBL/GenBank/DDBJ databases">
        <title>A genome sequence resource for the geographically widespread anthracnose pathogen Colletotrichum asianum.</title>
        <authorList>
            <person name="Meng Y."/>
        </authorList>
    </citation>
    <scope>NUCLEOTIDE SEQUENCE [LARGE SCALE GENOMIC DNA]</scope>
    <source>
        <strain evidence="2 3">ICMP 18580</strain>
    </source>
</reference>
<dbReference type="Pfam" id="PF06985">
    <property type="entry name" value="HET"/>
    <property type="match status" value="1"/>
</dbReference>
<proteinExistence type="predicted"/>
<dbReference type="OrthoDB" id="3789824at2759"/>
<dbReference type="AlphaFoldDB" id="A0A8H3ZHV0"/>
<evidence type="ECO:0000313" key="2">
    <source>
        <dbReference type="EMBL" id="KAF0319793.1"/>
    </source>
</evidence>
<accession>A0A8H3ZHV0</accession>
<dbReference type="EMBL" id="WOWK01000091">
    <property type="protein sequence ID" value="KAF0319793.1"/>
    <property type="molecule type" value="Genomic_DNA"/>
</dbReference>
<sequence>SHEISDHNYYATGRAYTFNISYGEALEQAQAGCELFAWLVTLRRPDTWDESWLRAYYTSPPEVHMVLDWVNDLDDHVDGGDPSRQVVVCAEEGDIAFEEIKTKLPSLHPLSEDALSKLRHWSHECASTHQSCIEAEAARAKLDAGFNVRSGPRRLLSLSEVGPKLVVRVVESSQPLQPSYVALSYCWGGDQRVKLRQVNMDKWRKGLPYEGLPQTIKDAITVTMNFGVSHLWVDALCIIQDSDDDKAQEISRMGDIYEQAHFTIIAARAKMVEEGFLHSRSIAGERGFRISYVSGNGDLGSVVFWTGRGNSEPEPTETRAWCFQESILSSRVLYFGTHNSKWICAETRKQNSEPLYDGWIEDSRLNLESVNNSRHLVYGVEWTTMSDSEAFYSGWRDLLQYYSVMEAGQQQDRLLAISAVAKKIGRIAKNRYSAGIWMNSPSDSLAWVSSSDKAKRLTSYYIPSWSWASISGEIGLESCTPMEEFSIQHCQLKSQIPGDDFSAPIEAQMKLQALTFPAHVRRDEELGQDFLWDLAAGEAVDGQLSLDIAIDRPEREILYGEELLVAYIDVRVALVLKWCSDKLTFRRIGICIRMPNREETGELKEVTVT</sequence>
<dbReference type="InterPro" id="IPR010730">
    <property type="entry name" value="HET"/>
</dbReference>